<evidence type="ECO:0000256" key="13">
    <source>
        <dbReference type="ARBA" id="ARBA00030857"/>
    </source>
</evidence>
<dbReference type="PANTHER" id="PTHR11986">
    <property type="entry name" value="AMINOTRANSFERASE CLASS III"/>
    <property type="match status" value="1"/>
</dbReference>
<dbReference type="EC" id="2.6.1.19" evidence="6"/>
<gene>
    <name evidence="18" type="ORF">AVDCRST_MAG81-1925</name>
</gene>
<proteinExistence type="inferred from homology"/>
<dbReference type="GO" id="GO:0030170">
    <property type="term" value="F:pyridoxal phosphate binding"/>
    <property type="evidence" value="ECO:0007669"/>
    <property type="project" value="InterPro"/>
</dbReference>
<dbReference type="GO" id="GO:0047298">
    <property type="term" value="F:(S)-3-amino-2-methylpropionate transaminase activity"/>
    <property type="evidence" value="ECO:0007669"/>
    <property type="project" value="UniProtKB-EC"/>
</dbReference>
<dbReference type="InterPro" id="IPR015421">
    <property type="entry name" value="PyrdxlP-dep_Trfase_major"/>
</dbReference>
<dbReference type="InterPro" id="IPR015422">
    <property type="entry name" value="PyrdxlP-dep_Trfase_small"/>
</dbReference>
<dbReference type="CDD" id="cd00610">
    <property type="entry name" value="OAT_like"/>
    <property type="match status" value="1"/>
</dbReference>
<evidence type="ECO:0000256" key="3">
    <source>
        <dbReference type="ARBA" id="ARBA00005176"/>
    </source>
</evidence>
<evidence type="ECO:0000256" key="1">
    <source>
        <dbReference type="ARBA" id="ARBA00001750"/>
    </source>
</evidence>
<dbReference type="InterPro" id="IPR005814">
    <property type="entry name" value="Aminotrans_3"/>
</dbReference>
<evidence type="ECO:0000256" key="5">
    <source>
        <dbReference type="ARBA" id="ARBA00012876"/>
    </source>
</evidence>
<dbReference type="AlphaFoldDB" id="A0A6J4UMH2"/>
<dbReference type="InterPro" id="IPR049704">
    <property type="entry name" value="Aminotrans_3_PPA_site"/>
</dbReference>
<sequence length="438" mass="46889">MLSIPIDQCLPQVPRLSGALPGPRAQSLIDRDQAVTSPSYTRGYPLVAARGEGCMLEDVDGNVFLDLTAGIAVANTGHAHPQVVQAIQAQAAQLLHMSGTDFYYAPMVELAEHLAACAPFPAPGRGPRARVFFTNSGAESNEGAFKLARYYTERSLIVAFLGAFHGRTYGAMSLTGSKAVQRQQFGPLVPGVTHIPYGSHASLDYLEQQLFPTILPPNEVAAIVVEPIQGEGGYIVPEDGFLERIRQICDHHGILMIVDEVQSGMGRTGQLFAVQHWGVMPDIITLAKGIASGLPLGAILARPHLMSWPPGSHATTFGGNPVACAAANTTLKLLETGLIENACRMGEVFRCGLDQLASRFRCLSPPRGKGLMVAVDLLDPGYNLDSKLRDQIVDQAFYRGLLLLGCGQAAIRFCPPLVINHDQIGVALKILADLLAEV</sequence>
<comment type="pathway">
    <text evidence="3">Amino-acid degradation; 4-aminobutanoate degradation.</text>
</comment>
<keyword evidence="7" id="KW-0055">Arginine biosynthesis</keyword>
<evidence type="ECO:0000256" key="14">
    <source>
        <dbReference type="ARBA" id="ARBA00031787"/>
    </source>
</evidence>
<dbReference type="EC" id="2.6.1.22" evidence="5"/>
<keyword evidence="9 18" id="KW-0808">Transferase</keyword>
<dbReference type="GO" id="GO:0042802">
    <property type="term" value="F:identical protein binding"/>
    <property type="evidence" value="ECO:0007669"/>
    <property type="project" value="TreeGrafter"/>
</dbReference>
<dbReference type="SUPFAM" id="SSF53383">
    <property type="entry name" value="PLP-dependent transferases"/>
    <property type="match status" value="1"/>
</dbReference>
<evidence type="ECO:0000256" key="17">
    <source>
        <dbReference type="RuleBase" id="RU003560"/>
    </source>
</evidence>
<dbReference type="NCBIfam" id="NF004426">
    <property type="entry name" value="PRK05769.1"/>
    <property type="match status" value="1"/>
</dbReference>
<keyword evidence="8 18" id="KW-0032">Aminotransferase</keyword>
<dbReference type="GO" id="GO:0006526">
    <property type="term" value="P:L-arginine biosynthetic process"/>
    <property type="evidence" value="ECO:0007669"/>
    <property type="project" value="UniProtKB-KW"/>
</dbReference>
<comment type="cofactor">
    <cofactor evidence="2">
        <name>pyridoxal 5'-phosphate</name>
        <dbReference type="ChEBI" id="CHEBI:597326"/>
    </cofactor>
</comment>
<dbReference type="GO" id="GO:0034386">
    <property type="term" value="F:4-aminobutyrate:2-oxoglutarate transaminase activity"/>
    <property type="evidence" value="ECO:0007669"/>
    <property type="project" value="UniProtKB-EC"/>
</dbReference>
<evidence type="ECO:0000256" key="12">
    <source>
        <dbReference type="ARBA" id="ARBA00030204"/>
    </source>
</evidence>
<comment type="catalytic activity">
    <reaction evidence="15">
        <text>4-aminobutanoate + 2-oxoglutarate = succinate semialdehyde + L-glutamate</text>
        <dbReference type="Rhea" id="RHEA:23352"/>
        <dbReference type="ChEBI" id="CHEBI:16810"/>
        <dbReference type="ChEBI" id="CHEBI:29985"/>
        <dbReference type="ChEBI" id="CHEBI:57706"/>
        <dbReference type="ChEBI" id="CHEBI:59888"/>
        <dbReference type="EC" id="2.6.1.19"/>
    </reaction>
</comment>
<evidence type="ECO:0000313" key="18">
    <source>
        <dbReference type="EMBL" id="CAA9551323.1"/>
    </source>
</evidence>
<evidence type="ECO:0000256" key="11">
    <source>
        <dbReference type="ARBA" id="ARBA00029760"/>
    </source>
</evidence>
<evidence type="ECO:0000256" key="4">
    <source>
        <dbReference type="ARBA" id="ARBA00008954"/>
    </source>
</evidence>
<protein>
    <recommendedName>
        <fullName evidence="13">(S)-3-amino-2-methylpropionate transaminase</fullName>
        <ecNumber evidence="6">2.6.1.19</ecNumber>
        <ecNumber evidence="5">2.6.1.22</ecNumber>
    </recommendedName>
    <alternativeName>
        <fullName evidence="14">GABA aminotransferase</fullName>
    </alternativeName>
    <alternativeName>
        <fullName evidence="12">Gamma-amino-N-butyrate transaminase</fullName>
    </alternativeName>
    <alternativeName>
        <fullName evidence="16">Glutamate:succinic semialdehyde transaminase</fullName>
    </alternativeName>
    <alternativeName>
        <fullName evidence="11">L-AIBAT</fullName>
    </alternativeName>
</protein>
<dbReference type="Pfam" id="PF00202">
    <property type="entry name" value="Aminotran_3"/>
    <property type="match status" value="1"/>
</dbReference>
<comment type="similarity">
    <text evidence="4 17">Belongs to the class-III pyridoxal-phosphate-dependent aminotransferase family.</text>
</comment>
<evidence type="ECO:0000256" key="15">
    <source>
        <dbReference type="ARBA" id="ARBA00048021"/>
    </source>
</evidence>
<reference evidence="18" key="1">
    <citation type="submission" date="2020-02" db="EMBL/GenBank/DDBJ databases">
        <authorList>
            <person name="Meier V. D."/>
        </authorList>
    </citation>
    <scope>NUCLEOTIDE SEQUENCE</scope>
    <source>
        <strain evidence="18">AVDCRST_MAG81</strain>
    </source>
</reference>
<dbReference type="Gene3D" id="3.40.640.10">
    <property type="entry name" value="Type I PLP-dependent aspartate aminotransferase-like (Major domain)"/>
    <property type="match status" value="1"/>
</dbReference>
<evidence type="ECO:0000256" key="7">
    <source>
        <dbReference type="ARBA" id="ARBA00022571"/>
    </source>
</evidence>
<evidence type="ECO:0000256" key="8">
    <source>
        <dbReference type="ARBA" id="ARBA00022576"/>
    </source>
</evidence>
<dbReference type="PROSITE" id="PS00600">
    <property type="entry name" value="AA_TRANSFER_CLASS_3"/>
    <property type="match status" value="1"/>
</dbReference>
<evidence type="ECO:0000256" key="10">
    <source>
        <dbReference type="ARBA" id="ARBA00022898"/>
    </source>
</evidence>
<comment type="catalytic activity">
    <reaction evidence="1">
        <text>(S)-3-amino-2-methylpropanoate + 2-oxoglutarate = 2-methyl-3-oxopropanoate + L-glutamate</text>
        <dbReference type="Rhea" id="RHEA:13993"/>
        <dbReference type="ChEBI" id="CHEBI:16810"/>
        <dbReference type="ChEBI" id="CHEBI:29985"/>
        <dbReference type="ChEBI" id="CHEBI:57700"/>
        <dbReference type="ChEBI" id="CHEBI:58655"/>
        <dbReference type="EC" id="2.6.1.22"/>
    </reaction>
</comment>
<dbReference type="PANTHER" id="PTHR11986:SF58">
    <property type="entry name" value="LEUCINE_METHIONINE RACEMASE"/>
    <property type="match status" value="1"/>
</dbReference>
<keyword evidence="7" id="KW-0028">Amino-acid biosynthesis</keyword>
<dbReference type="EMBL" id="CADCWO010000001">
    <property type="protein sequence ID" value="CAA9551323.1"/>
    <property type="molecule type" value="Genomic_DNA"/>
</dbReference>
<dbReference type="PIRSF" id="PIRSF000521">
    <property type="entry name" value="Transaminase_4ab_Lys_Orn"/>
    <property type="match status" value="1"/>
</dbReference>
<dbReference type="InterPro" id="IPR050103">
    <property type="entry name" value="Class-III_PLP-dep_AT"/>
</dbReference>
<dbReference type="InterPro" id="IPR015424">
    <property type="entry name" value="PyrdxlP-dep_Trfase"/>
</dbReference>
<evidence type="ECO:0000256" key="2">
    <source>
        <dbReference type="ARBA" id="ARBA00001933"/>
    </source>
</evidence>
<evidence type="ECO:0000256" key="9">
    <source>
        <dbReference type="ARBA" id="ARBA00022679"/>
    </source>
</evidence>
<evidence type="ECO:0000256" key="16">
    <source>
        <dbReference type="ARBA" id="ARBA00050054"/>
    </source>
</evidence>
<dbReference type="FunFam" id="3.40.640.10:FF:000013">
    <property type="entry name" value="4-aminobutyrate aminotransferase"/>
    <property type="match status" value="1"/>
</dbReference>
<dbReference type="Gene3D" id="3.90.1150.10">
    <property type="entry name" value="Aspartate Aminotransferase, domain 1"/>
    <property type="match status" value="1"/>
</dbReference>
<organism evidence="18">
    <name type="scientific">uncultured Synechococcales cyanobacterium</name>
    <dbReference type="NCBI Taxonomy" id="1936017"/>
    <lineage>
        <taxon>Bacteria</taxon>
        <taxon>Bacillati</taxon>
        <taxon>Cyanobacteriota</taxon>
        <taxon>Cyanophyceae</taxon>
        <taxon>Synechococcales</taxon>
        <taxon>environmental samples</taxon>
    </lineage>
</organism>
<evidence type="ECO:0000256" key="6">
    <source>
        <dbReference type="ARBA" id="ARBA00012912"/>
    </source>
</evidence>
<keyword evidence="10 17" id="KW-0663">Pyridoxal phosphate</keyword>
<accession>A0A6J4UMH2</accession>
<name>A0A6J4UMH2_9CYAN</name>